<dbReference type="GO" id="GO:0003964">
    <property type="term" value="F:RNA-directed DNA polymerase activity"/>
    <property type="evidence" value="ECO:0007669"/>
    <property type="project" value="UniProtKB-KW"/>
</dbReference>
<reference evidence="1" key="1">
    <citation type="submission" date="2016-05" db="EMBL/GenBank/DDBJ databases">
        <authorList>
            <person name="Lavstsen T."/>
            <person name="Jespersen J.S."/>
        </authorList>
    </citation>
    <scope>NUCLEOTIDE SEQUENCE</scope>
    <source>
        <tissue evidence="1">Brain</tissue>
    </source>
</reference>
<evidence type="ECO:0000313" key="1">
    <source>
        <dbReference type="EMBL" id="SBP68341.1"/>
    </source>
</evidence>
<keyword evidence="1" id="KW-0548">Nucleotidyltransferase</keyword>
<gene>
    <name evidence="1" type="primary">Nfu_g_1_019056</name>
</gene>
<accession>A0A1A8BNV5</accession>
<dbReference type="EMBL" id="HADZ01004400">
    <property type="protein sequence ID" value="SBP68341.1"/>
    <property type="molecule type" value="Transcribed_RNA"/>
</dbReference>
<keyword evidence="1" id="KW-0808">Transferase</keyword>
<name>A0A1A8BNV5_NOTKA</name>
<organism evidence="1">
    <name type="scientific">Nothobranchius kadleci</name>
    <name type="common">African annual killifish</name>
    <dbReference type="NCBI Taxonomy" id="1051664"/>
    <lineage>
        <taxon>Eukaryota</taxon>
        <taxon>Metazoa</taxon>
        <taxon>Chordata</taxon>
        <taxon>Craniata</taxon>
        <taxon>Vertebrata</taxon>
        <taxon>Euteleostomi</taxon>
        <taxon>Actinopterygii</taxon>
        <taxon>Neopterygii</taxon>
        <taxon>Teleostei</taxon>
        <taxon>Neoteleostei</taxon>
        <taxon>Acanthomorphata</taxon>
        <taxon>Ovalentaria</taxon>
        <taxon>Atherinomorphae</taxon>
        <taxon>Cyprinodontiformes</taxon>
        <taxon>Nothobranchiidae</taxon>
        <taxon>Nothobranchius</taxon>
    </lineage>
</organism>
<reference evidence="1" key="2">
    <citation type="submission" date="2016-06" db="EMBL/GenBank/DDBJ databases">
        <title>The genome of a short-lived fish provides insights into sex chromosome evolution and the genetic control of aging.</title>
        <authorList>
            <person name="Reichwald K."/>
            <person name="Felder M."/>
            <person name="Petzold A."/>
            <person name="Koch P."/>
            <person name="Groth M."/>
            <person name="Platzer M."/>
        </authorList>
    </citation>
    <scope>NUCLEOTIDE SEQUENCE</scope>
    <source>
        <tissue evidence="1">Brain</tissue>
    </source>
</reference>
<proteinExistence type="predicted"/>
<sequence length="62" mass="7000">MSHSDIDIGSNSILAQKHCIGLYRTASKLSDVNVCMICADIVSYRYRYRSILKAATLVSYRK</sequence>
<protein>
    <submittedName>
        <fullName evidence="1">Rna-directed dna polymerase from mobile element jockey-like protein</fullName>
    </submittedName>
</protein>
<keyword evidence="1" id="KW-0695">RNA-directed DNA polymerase</keyword>
<dbReference type="AlphaFoldDB" id="A0A1A8BNV5"/>